<dbReference type="GO" id="GO:0016491">
    <property type="term" value="F:oxidoreductase activity"/>
    <property type="evidence" value="ECO:0007669"/>
    <property type="project" value="UniProtKB-KW"/>
</dbReference>
<evidence type="ECO:0000256" key="1">
    <source>
        <dbReference type="ARBA" id="ARBA00005725"/>
    </source>
</evidence>
<dbReference type="CDD" id="cd05259">
    <property type="entry name" value="PCBER_SDR_a"/>
    <property type="match status" value="1"/>
</dbReference>
<dbReference type="Pfam" id="PF13460">
    <property type="entry name" value="NAD_binding_10"/>
    <property type="match status" value="1"/>
</dbReference>
<dbReference type="InterPro" id="IPR036291">
    <property type="entry name" value="NAD(P)-bd_dom_sf"/>
</dbReference>
<evidence type="ECO:0000256" key="3">
    <source>
        <dbReference type="ARBA" id="ARBA00023002"/>
    </source>
</evidence>
<dbReference type="Proteomes" id="UP000256690">
    <property type="component" value="Unassembled WGS sequence"/>
</dbReference>
<dbReference type="RefSeq" id="XP_026608060.1">
    <property type="nucleotide sequence ID" value="XM_026742215.1"/>
</dbReference>
<evidence type="ECO:0000256" key="2">
    <source>
        <dbReference type="ARBA" id="ARBA00022857"/>
    </source>
</evidence>
<keyword evidence="6" id="KW-1185">Reference proteome</keyword>
<sequence length="339" mass="36943">MAQKYAKDQPAGFTNRIERVAVIGAGGSVGKRITTELLKTGKHTVTAISRKDSNTPLPSGAKVVRVDYDDENAVVAALTGHQFLVISLAVNAPQDLEARIIHAAGRAGIPYIMPNTYGGDLTNETLMKEIVIGAAYLKAAAAIEAVGAQWVALACGFWYEHSLTTGEAWFGFDFPKKQVTFYDDGATKINVSTLEQCGRAVASLLSLPELPQDSSDSSPTLSNWANKPLFIDSFVVSQQDMLESWLRVSGDKREDWTIVNEPSQARWARGMELLQKGDFTGIGMLMYARAFFPNGDGLYGAKHGLANDVLGLPKEDLDERTANAKAMMDRGYHYFGNRN</sequence>
<dbReference type="SUPFAM" id="SSF51735">
    <property type="entry name" value="NAD(P)-binding Rossmann-fold domains"/>
    <property type="match status" value="1"/>
</dbReference>
<reference evidence="5 6" key="1">
    <citation type="journal article" date="2018" name="IMA Fungus">
        <title>IMA Genome-F 9: Draft genome sequence of Annulohypoxylon stygium, Aspergillus mulundensis, Berkeleyomyces basicola (syn. Thielaviopsis basicola), Ceratocystis smalleyi, two Cercospora beticola strains, Coleophoma cylindrospora, Fusarium fracticaudum, Phialophora cf. hyalina, and Morchella septimelata.</title>
        <authorList>
            <person name="Wingfield B.D."/>
            <person name="Bills G.F."/>
            <person name="Dong Y."/>
            <person name="Huang W."/>
            <person name="Nel W.J."/>
            <person name="Swalarsk-Parry B.S."/>
            <person name="Vaghefi N."/>
            <person name="Wilken P.M."/>
            <person name="An Z."/>
            <person name="de Beer Z.W."/>
            <person name="De Vos L."/>
            <person name="Chen L."/>
            <person name="Duong T.A."/>
            <person name="Gao Y."/>
            <person name="Hammerbacher A."/>
            <person name="Kikkert J.R."/>
            <person name="Li Y."/>
            <person name="Li H."/>
            <person name="Li K."/>
            <person name="Li Q."/>
            <person name="Liu X."/>
            <person name="Ma X."/>
            <person name="Naidoo K."/>
            <person name="Pethybridge S.J."/>
            <person name="Sun J."/>
            <person name="Steenkamp E.T."/>
            <person name="van der Nest M.A."/>
            <person name="van Wyk S."/>
            <person name="Wingfield M.J."/>
            <person name="Xiong C."/>
            <person name="Yue Q."/>
            <person name="Zhang X."/>
        </authorList>
    </citation>
    <scope>NUCLEOTIDE SEQUENCE [LARGE SCALE GENOMIC DNA]</scope>
    <source>
        <strain evidence="5 6">DSM 5745</strain>
    </source>
</reference>
<accession>A0A3D8T2U3</accession>
<gene>
    <name evidence="5" type="ORF">DSM5745_00199</name>
</gene>
<name>A0A3D8T2U3_9EURO</name>
<comment type="caution">
    <text evidence="5">The sequence shown here is derived from an EMBL/GenBank/DDBJ whole genome shotgun (WGS) entry which is preliminary data.</text>
</comment>
<evidence type="ECO:0000259" key="4">
    <source>
        <dbReference type="Pfam" id="PF13460"/>
    </source>
</evidence>
<comment type="similarity">
    <text evidence="1">Belongs to the NmrA-type oxidoreductase family. Isoflavone reductase subfamily.</text>
</comment>
<keyword evidence="3" id="KW-0560">Oxidoreductase</keyword>
<feature type="domain" description="NAD(P)-binding" evidence="4">
    <location>
        <begin position="24"/>
        <end position="161"/>
    </location>
</feature>
<dbReference type="PANTHER" id="PTHR47706:SF7">
    <property type="entry name" value="CIPA-LIKE, PUTATIVE (AFU_ORTHOLOGUE AFUA_1G01630)-RELATED"/>
    <property type="match status" value="1"/>
</dbReference>
<dbReference type="InterPro" id="IPR045312">
    <property type="entry name" value="PCBER-like"/>
</dbReference>
<keyword evidence="2" id="KW-0521">NADP</keyword>
<protein>
    <recommendedName>
        <fullName evidence="4">NAD(P)-binding domain-containing protein</fullName>
    </recommendedName>
</protein>
<evidence type="ECO:0000313" key="5">
    <source>
        <dbReference type="EMBL" id="RDW92877.1"/>
    </source>
</evidence>
<dbReference type="InterPro" id="IPR016040">
    <property type="entry name" value="NAD(P)-bd_dom"/>
</dbReference>
<dbReference type="PANTHER" id="PTHR47706">
    <property type="entry name" value="NMRA-LIKE FAMILY PROTEIN"/>
    <property type="match status" value="1"/>
</dbReference>
<dbReference type="STRING" id="1810919.A0A3D8T2U3"/>
<dbReference type="Gene3D" id="3.40.50.720">
    <property type="entry name" value="NAD(P)-binding Rossmann-like Domain"/>
    <property type="match status" value="1"/>
</dbReference>
<organism evidence="5 6">
    <name type="scientific">Aspergillus mulundensis</name>
    <dbReference type="NCBI Taxonomy" id="1810919"/>
    <lineage>
        <taxon>Eukaryota</taxon>
        <taxon>Fungi</taxon>
        <taxon>Dikarya</taxon>
        <taxon>Ascomycota</taxon>
        <taxon>Pezizomycotina</taxon>
        <taxon>Eurotiomycetes</taxon>
        <taxon>Eurotiomycetidae</taxon>
        <taxon>Eurotiales</taxon>
        <taxon>Aspergillaceae</taxon>
        <taxon>Aspergillus</taxon>
        <taxon>Aspergillus subgen. Nidulantes</taxon>
    </lineage>
</organism>
<proteinExistence type="inferred from homology"/>
<dbReference type="EMBL" id="PVWQ01000001">
    <property type="protein sequence ID" value="RDW92877.1"/>
    <property type="molecule type" value="Genomic_DNA"/>
</dbReference>
<evidence type="ECO:0000313" key="6">
    <source>
        <dbReference type="Proteomes" id="UP000256690"/>
    </source>
</evidence>
<dbReference type="OrthoDB" id="419598at2759"/>
<dbReference type="GeneID" id="38110569"/>
<dbReference type="InterPro" id="IPR051609">
    <property type="entry name" value="NmrA/Isoflavone_reductase-like"/>
</dbReference>
<dbReference type="AlphaFoldDB" id="A0A3D8T2U3"/>